<sequence length="522" mass="59307">MERRTPSPNMSARDMQAQTLDRGAKKLVNEYKSTSHSNPGLLESAIADVRQALALCPAGHPRHAAYLNHLSTYVGLKYETSNKDVALMDEAITLMERAISQTDPSDCGLYGRRLNDLGTLHSRKYEATSNPTDFHAAIRHYTAAIEHHEEDEDDRGYARAAHNLATVHLRRFQREKSVEDIDAAVSWAQRAVDATDDEEQQALWLTRVEQAGDLLEVKYDVTRDLEALHGAIAQSVLLYEAFPPPEPHYWDGSTTFADPVFEAESDVDQRNARRQFVLGRRVWNLHVSGGQYENVGWAEGIEHMRSGAERTFKETRERRQRLDAFHKALETVEQSSGILSPLNSVIDETRTALAALPEETLDSPSAERADLLEKLALAFDERFKRRMIIDDASDALRLILESCEATPSSNDERWKLAKRLYHRARMLEWFFVEKDLPDYLDDGLGCARKALENVPEHHSELKGDILECLGRLLMSQYEEDYDEDNREEALSMMMQALELAPEGSEDRRVRAATLQSDPFQGR</sequence>
<evidence type="ECO:0000313" key="2">
    <source>
        <dbReference type="EMBL" id="KAF2461487.1"/>
    </source>
</evidence>
<reference evidence="2" key="1">
    <citation type="journal article" date="2020" name="Stud. Mycol.">
        <title>101 Dothideomycetes genomes: a test case for predicting lifestyles and emergence of pathogens.</title>
        <authorList>
            <person name="Haridas S."/>
            <person name="Albert R."/>
            <person name="Binder M."/>
            <person name="Bloem J."/>
            <person name="Labutti K."/>
            <person name="Salamov A."/>
            <person name="Andreopoulos B."/>
            <person name="Baker S."/>
            <person name="Barry K."/>
            <person name="Bills G."/>
            <person name="Bluhm B."/>
            <person name="Cannon C."/>
            <person name="Castanera R."/>
            <person name="Culley D."/>
            <person name="Daum C."/>
            <person name="Ezra D."/>
            <person name="Gonzalez J."/>
            <person name="Henrissat B."/>
            <person name="Kuo A."/>
            <person name="Liang C."/>
            <person name="Lipzen A."/>
            <person name="Lutzoni F."/>
            <person name="Magnuson J."/>
            <person name="Mondo S."/>
            <person name="Nolan M."/>
            <person name="Ohm R."/>
            <person name="Pangilinan J."/>
            <person name="Park H.-J."/>
            <person name="Ramirez L."/>
            <person name="Alfaro M."/>
            <person name="Sun H."/>
            <person name="Tritt A."/>
            <person name="Yoshinaga Y."/>
            <person name="Zwiers L.-H."/>
            <person name="Turgeon B."/>
            <person name="Goodwin S."/>
            <person name="Spatafora J."/>
            <person name="Crous P."/>
            <person name="Grigoriev I."/>
        </authorList>
    </citation>
    <scope>NUCLEOTIDE SEQUENCE</scope>
    <source>
        <strain evidence="2">ATCC 16933</strain>
    </source>
</reference>
<dbReference type="Gene3D" id="1.25.40.10">
    <property type="entry name" value="Tetratricopeptide repeat domain"/>
    <property type="match status" value="1"/>
</dbReference>
<feature type="compositionally biased region" description="Polar residues" evidence="1">
    <location>
        <begin position="513"/>
        <end position="522"/>
    </location>
</feature>
<evidence type="ECO:0000313" key="3">
    <source>
        <dbReference type="Proteomes" id="UP000799766"/>
    </source>
</evidence>
<organism evidence="2 3">
    <name type="scientific">Lineolata rhizophorae</name>
    <dbReference type="NCBI Taxonomy" id="578093"/>
    <lineage>
        <taxon>Eukaryota</taxon>
        <taxon>Fungi</taxon>
        <taxon>Dikarya</taxon>
        <taxon>Ascomycota</taxon>
        <taxon>Pezizomycotina</taxon>
        <taxon>Dothideomycetes</taxon>
        <taxon>Dothideomycetes incertae sedis</taxon>
        <taxon>Lineolatales</taxon>
        <taxon>Lineolataceae</taxon>
        <taxon>Lineolata</taxon>
    </lineage>
</organism>
<dbReference type="Proteomes" id="UP000799766">
    <property type="component" value="Unassembled WGS sequence"/>
</dbReference>
<accession>A0A6A6PCL3</accession>
<dbReference type="InterPro" id="IPR011990">
    <property type="entry name" value="TPR-like_helical_dom_sf"/>
</dbReference>
<evidence type="ECO:0000256" key="1">
    <source>
        <dbReference type="SAM" id="MobiDB-lite"/>
    </source>
</evidence>
<feature type="region of interest" description="Disordered" evidence="1">
    <location>
        <begin position="501"/>
        <end position="522"/>
    </location>
</feature>
<dbReference type="OrthoDB" id="9991317at2759"/>
<dbReference type="AlphaFoldDB" id="A0A6A6PCL3"/>
<protein>
    <submittedName>
        <fullName evidence="2">Uncharacterized protein</fullName>
    </submittedName>
</protein>
<dbReference type="EMBL" id="MU001671">
    <property type="protein sequence ID" value="KAF2461487.1"/>
    <property type="molecule type" value="Genomic_DNA"/>
</dbReference>
<proteinExistence type="predicted"/>
<dbReference type="SUPFAM" id="SSF81901">
    <property type="entry name" value="HCP-like"/>
    <property type="match status" value="1"/>
</dbReference>
<gene>
    <name evidence="2" type="ORF">BDY21DRAFT_332314</name>
</gene>
<keyword evidence="3" id="KW-1185">Reference proteome</keyword>
<name>A0A6A6PCL3_9PEZI</name>